<dbReference type="PANTHER" id="PTHR31286">
    <property type="entry name" value="GLYCINE-RICH CELL WALL STRUCTURAL PROTEIN 1.8-LIKE"/>
    <property type="match status" value="1"/>
</dbReference>
<evidence type="ECO:0000259" key="2">
    <source>
        <dbReference type="Pfam" id="PF14111"/>
    </source>
</evidence>
<gene>
    <name evidence="3" type="ORF">RDI58_017678</name>
</gene>
<dbReference type="Proteomes" id="UP001371456">
    <property type="component" value="Unassembled WGS sequence"/>
</dbReference>
<evidence type="ECO:0000313" key="3">
    <source>
        <dbReference type="EMBL" id="KAK6784224.1"/>
    </source>
</evidence>
<feature type="compositionally biased region" description="Polar residues" evidence="1">
    <location>
        <begin position="123"/>
        <end position="133"/>
    </location>
</feature>
<name>A0AAN8Y929_SOLBU</name>
<organism evidence="3 4">
    <name type="scientific">Solanum bulbocastanum</name>
    <name type="common">Wild potato</name>
    <dbReference type="NCBI Taxonomy" id="147425"/>
    <lineage>
        <taxon>Eukaryota</taxon>
        <taxon>Viridiplantae</taxon>
        <taxon>Streptophyta</taxon>
        <taxon>Embryophyta</taxon>
        <taxon>Tracheophyta</taxon>
        <taxon>Spermatophyta</taxon>
        <taxon>Magnoliopsida</taxon>
        <taxon>eudicotyledons</taxon>
        <taxon>Gunneridae</taxon>
        <taxon>Pentapetalae</taxon>
        <taxon>asterids</taxon>
        <taxon>lamiids</taxon>
        <taxon>Solanales</taxon>
        <taxon>Solanaceae</taxon>
        <taxon>Solanoideae</taxon>
        <taxon>Solaneae</taxon>
        <taxon>Solanum</taxon>
    </lineage>
</organism>
<dbReference type="AlphaFoldDB" id="A0AAN8Y929"/>
<feature type="region of interest" description="Disordered" evidence="1">
    <location>
        <begin position="115"/>
        <end position="207"/>
    </location>
</feature>
<feature type="domain" description="DUF4283" evidence="2">
    <location>
        <begin position="343"/>
        <end position="424"/>
    </location>
</feature>
<proteinExistence type="predicted"/>
<dbReference type="EMBL" id="JBANQN010000007">
    <property type="protein sequence ID" value="KAK6784224.1"/>
    <property type="molecule type" value="Genomic_DNA"/>
</dbReference>
<dbReference type="PANTHER" id="PTHR31286:SF177">
    <property type="entry name" value="ENDONUCLEASE_EXONUCLEASE_PHOSPHATASE"/>
    <property type="match status" value="1"/>
</dbReference>
<accession>A0AAN8Y929</accession>
<comment type="caution">
    <text evidence="3">The sequence shown here is derived from an EMBL/GenBank/DDBJ whole genome shotgun (WGS) entry which is preliminary data.</text>
</comment>
<reference evidence="3 4" key="1">
    <citation type="submission" date="2024-02" db="EMBL/GenBank/DDBJ databases">
        <title>de novo genome assembly of Solanum bulbocastanum strain 11H21.</title>
        <authorList>
            <person name="Hosaka A.J."/>
        </authorList>
    </citation>
    <scope>NUCLEOTIDE SEQUENCE [LARGE SCALE GENOMIC DNA]</scope>
    <source>
        <tissue evidence="3">Young leaves</tissue>
    </source>
</reference>
<evidence type="ECO:0000313" key="4">
    <source>
        <dbReference type="Proteomes" id="UP001371456"/>
    </source>
</evidence>
<protein>
    <recommendedName>
        <fullName evidence="2">DUF4283 domain-containing protein</fullName>
    </recommendedName>
</protein>
<keyword evidence="4" id="KW-1185">Reference proteome</keyword>
<feature type="compositionally biased region" description="Polar residues" evidence="1">
    <location>
        <begin position="197"/>
        <end position="207"/>
    </location>
</feature>
<dbReference type="Pfam" id="PF14111">
    <property type="entry name" value="DUF4283"/>
    <property type="match status" value="1"/>
</dbReference>
<feature type="compositionally biased region" description="Polar residues" evidence="1">
    <location>
        <begin position="162"/>
        <end position="171"/>
    </location>
</feature>
<evidence type="ECO:0000256" key="1">
    <source>
        <dbReference type="SAM" id="MobiDB-lite"/>
    </source>
</evidence>
<dbReference type="InterPro" id="IPR025558">
    <property type="entry name" value="DUF4283"/>
</dbReference>
<sequence length="494" mass="56160">MSKCGIGSRFTYTISSSVQISVDSIVPIVRSQIENSSKMANEAPQLCTQVRIDSELGKVDSYTGNFFPHLDEHLTRISSNLDRPITIEVNFGGAIKVEVGSKYNKEISQINTGLDEGLEGRNRSSPMMNNNLMTKGFDQHRERMNVKNKGKKHQEPNRAGEQGNNKLMTQNKDGKQRDNEEQQQGTDHKQQRKVKPSGNSLNPSSSQFVNAKTNFHLQPHANEQDRNIENQLMQDSVHNTKEPHEHGKQDKRQAIIPMLRKTVLLPIPNFPKSPNHKNNSNKEQIPVPAPFIVIQTFAAKLRQNQNQKVDSLNHVAHGFTIRQGLPAVIFKRDDFNHKLVTDYKFTLIGKFSNTMPKIELIRKNFILQTQLSGGVKISHFNSKDVYIDLDNDPDYITVGTKQKMTTERQLMRIQNWTPTFRPEQETSIVLVWIALPKLPWHCYKKEFVSIILELIGKVLYLDSPTAQKTRGSAARVKDQVQSHPGKTFSCLDGH</sequence>
<dbReference type="InterPro" id="IPR040256">
    <property type="entry name" value="At4g02000-like"/>
</dbReference>